<dbReference type="EMBL" id="BK015176">
    <property type="protein sequence ID" value="DAD94410.1"/>
    <property type="molecule type" value="Genomic_DNA"/>
</dbReference>
<protein>
    <submittedName>
        <fullName evidence="1">Uncharacterized protein</fullName>
    </submittedName>
</protein>
<accession>A0A8S5NJE4</accession>
<sequence length="129" mass="14983">MTNNELFINATRSNYQFPFRGMINVIDLWDLSLTNLDSVFKTLNAEVKKSEEESLLNTKSKEDEEISNKIEIVKYIVGVKLDEKKKREDAKKNAEMRQRLLEIKAKRQDAALENMSDEDLDKALAELDE</sequence>
<proteinExistence type="predicted"/>
<organism evidence="1">
    <name type="scientific">Siphoviridae sp. cttFh17</name>
    <dbReference type="NCBI Taxonomy" id="2826491"/>
    <lineage>
        <taxon>Viruses</taxon>
        <taxon>Duplodnaviria</taxon>
        <taxon>Heunggongvirae</taxon>
        <taxon>Uroviricota</taxon>
        <taxon>Caudoviricetes</taxon>
    </lineage>
</organism>
<name>A0A8S5NJE4_9CAUD</name>
<reference evidence="1" key="1">
    <citation type="journal article" date="2021" name="Proc. Natl. Acad. Sci. U.S.A.">
        <title>A Catalog of Tens of Thousands of Viruses from Human Metagenomes Reveals Hidden Associations with Chronic Diseases.</title>
        <authorList>
            <person name="Tisza M.J."/>
            <person name="Buck C.B."/>
        </authorList>
    </citation>
    <scope>NUCLEOTIDE SEQUENCE</scope>
    <source>
        <strain evidence="1">CttFh17</strain>
    </source>
</reference>
<evidence type="ECO:0000313" key="1">
    <source>
        <dbReference type="EMBL" id="DAD94410.1"/>
    </source>
</evidence>